<feature type="region of interest" description="Disordered" evidence="16">
    <location>
        <begin position="191"/>
        <end position="220"/>
    </location>
</feature>
<dbReference type="GO" id="GO:0000922">
    <property type="term" value="C:spindle pole"/>
    <property type="evidence" value="ECO:0007669"/>
    <property type="project" value="UniProtKB-SubCell"/>
</dbReference>
<dbReference type="FunCoup" id="F7DQ48">
    <property type="interactions" value="1506"/>
</dbReference>
<feature type="region of interest" description="Disordered" evidence="16">
    <location>
        <begin position="40"/>
        <end position="77"/>
    </location>
</feature>
<dbReference type="Pfam" id="PF06617">
    <property type="entry name" value="M-inducer_phosp"/>
    <property type="match status" value="1"/>
</dbReference>
<evidence type="ECO:0000256" key="13">
    <source>
        <dbReference type="ARBA" id="ARBA00056746"/>
    </source>
</evidence>
<dbReference type="GO" id="GO:0000086">
    <property type="term" value="P:G2/M transition of mitotic cell cycle"/>
    <property type="evidence" value="ECO:0000318"/>
    <property type="project" value="GO_Central"/>
</dbReference>
<dbReference type="GO" id="GO:0004725">
    <property type="term" value="F:protein tyrosine phosphatase activity"/>
    <property type="evidence" value="ECO:0000318"/>
    <property type="project" value="GO_Central"/>
</dbReference>
<comment type="subcellular location">
    <subcellularLocation>
        <location evidence="1">Cytoplasm</location>
        <location evidence="1">Cytoskeleton</location>
        <location evidence="1">Microtubule organizing center</location>
        <location evidence="1">Centrosome</location>
    </subcellularLocation>
    <subcellularLocation>
        <location evidence="2">Cytoplasm</location>
        <location evidence="2">Cytoskeleton</location>
        <location evidence="2">Spindle pole</location>
    </subcellularLocation>
</comment>
<dbReference type="InterPro" id="IPR001763">
    <property type="entry name" value="Rhodanese-like_dom"/>
</dbReference>
<dbReference type="GO" id="GO:0032467">
    <property type="term" value="P:positive regulation of cytokinesis"/>
    <property type="evidence" value="ECO:0007669"/>
    <property type="project" value="Ensembl"/>
</dbReference>
<evidence type="ECO:0000256" key="9">
    <source>
        <dbReference type="ARBA" id="ARBA00022912"/>
    </source>
</evidence>
<proteinExistence type="inferred from homology"/>
<dbReference type="Gene3D" id="3.40.250.10">
    <property type="entry name" value="Rhodanese-like domain"/>
    <property type="match status" value="1"/>
</dbReference>
<name>F7DQ48_ORNAN</name>
<dbReference type="GO" id="GO:0051301">
    <property type="term" value="P:cell division"/>
    <property type="evidence" value="ECO:0007669"/>
    <property type="project" value="UniProtKB-UniRule"/>
</dbReference>
<evidence type="ECO:0000256" key="1">
    <source>
        <dbReference type="ARBA" id="ARBA00004300"/>
    </source>
</evidence>
<keyword evidence="6 15" id="KW-0132">Cell division</keyword>
<keyword evidence="5" id="KW-0597">Phosphoprotein</keyword>
<dbReference type="InterPro" id="IPR000751">
    <property type="entry name" value="MPI_Phosphatase"/>
</dbReference>
<organism evidence="18 19">
    <name type="scientific">Ornithorhynchus anatinus</name>
    <name type="common">Duckbill platypus</name>
    <dbReference type="NCBI Taxonomy" id="9258"/>
    <lineage>
        <taxon>Eukaryota</taxon>
        <taxon>Metazoa</taxon>
        <taxon>Chordata</taxon>
        <taxon>Craniata</taxon>
        <taxon>Vertebrata</taxon>
        <taxon>Euteleostomi</taxon>
        <taxon>Mammalia</taxon>
        <taxon>Monotremata</taxon>
        <taxon>Ornithorhynchidae</taxon>
        <taxon>Ornithorhynchus</taxon>
    </lineage>
</organism>
<gene>
    <name evidence="18" type="primary">CDC25B</name>
</gene>
<dbReference type="AlphaFoldDB" id="F7DQ48"/>
<reference evidence="18" key="2">
    <citation type="submission" date="2025-08" db="UniProtKB">
        <authorList>
            <consortium name="Ensembl"/>
        </authorList>
    </citation>
    <scope>IDENTIFICATION</scope>
    <source>
        <strain evidence="18">Glennie</strain>
    </source>
</reference>
<dbReference type="KEGG" id="oaa:100075940"/>
<dbReference type="GO" id="GO:0019901">
    <property type="term" value="F:protein kinase binding"/>
    <property type="evidence" value="ECO:0007669"/>
    <property type="project" value="Ensembl"/>
</dbReference>
<evidence type="ECO:0000256" key="15">
    <source>
        <dbReference type="RuleBase" id="RU368028"/>
    </source>
</evidence>
<evidence type="ECO:0000256" key="10">
    <source>
        <dbReference type="ARBA" id="ARBA00023212"/>
    </source>
</evidence>
<dbReference type="FunFam" id="3.40.250.10:FF:000006">
    <property type="entry name" value="M-phase inducer phosphatase 2"/>
    <property type="match status" value="1"/>
</dbReference>
<dbReference type="HOGENOM" id="CLU_014464_0_1_1"/>
<keyword evidence="19" id="KW-1185">Reference proteome</keyword>
<comment type="function">
    <text evidence="13">Tyrosine protein phosphatase which functions as a dosage-dependent inducer of mitotic progression. Directly dephosphorylates CDK1 and stimulates its kinase activity. Required for G2/M phases of the cell cycle progression and abscission during cytokinesis in a ECT2-dependent manner. The three isoforms seem to have a different level of activity.</text>
</comment>
<dbReference type="PROSITE" id="PS50206">
    <property type="entry name" value="RHODANESE_3"/>
    <property type="match status" value="1"/>
</dbReference>
<dbReference type="OMA" id="MHSKCRR"/>
<dbReference type="GO" id="GO:0005634">
    <property type="term" value="C:nucleus"/>
    <property type="evidence" value="ECO:0000318"/>
    <property type="project" value="GO_Central"/>
</dbReference>
<accession>F7DQ48</accession>
<keyword evidence="10" id="KW-0206">Cytoskeleton</keyword>
<comment type="catalytic activity">
    <reaction evidence="12">
        <text>O-phospho-L-tyrosyl-[protein] + H2O = L-tyrosyl-[protein] + phosphate</text>
        <dbReference type="Rhea" id="RHEA:10684"/>
        <dbReference type="Rhea" id="RHEA-COMP:10136"/>
        <dbReference type="Rhea" id="RHEA-COMP:20101"/>
        <dbReference type="ChEBI" id="CHEBI:15377"/>
        <dbReference type="ChEBI" id="CHEBI:43474"/>
        <dbReference type="ChEBI" id="CHEBI:46858"/>
        <dbReference type="ChEBI" id="CHEBI:61978"/>
        <dbReference type="EC" id="3.1.3.48"/>
    </reaction>
    <physiologicalReaction direction="left-to-right" evidence="12">
        <dbReference type="Rhea" id="RHEA:10685"/>
    </physiologicalReaction>
</comment>
<dbReference type="GO" id="GO:0110032">
    <property type="term" value="P:positive regulation of G2/MI transition of meiotic cell cycle"/>
    <property type="evidence" value="ECO:0000318"/>
    <property type="project" value="GO_Central"/>
</dbReference>
<evidence type="ECO:0000256" key="2">
    <source>
        <dbReference type="ARBA" id="ARBA00004647"/>
    </source>
</evidence>
<dbReference type="PRINTS" id="PR00716">
    <property type="entry name" value="MPIPHPHTASE"/>
</dbReference>
<dbReference type="InParanoid" id="F7DQ48"/>
<dbReference type="GO" id="GO:0001556">
    <property type="term" value="P:oocyte maturation"/>
    <property type="evidence" value="ECO:0007669"/>
    <property type="project" value="Ensembl"/>
</dbReference>
<evidence type="ECO:0000256" key="3">
    <source>
        <dbReference type="ARBA" id="ARBA00011065"/>
    </source>
</evidence>
<dbReference type="GO" id="GO:0010971">
    <property type="term" value="P:positive regulation of G2/M transition of mitotic cell cycle"/>
    <property type="evidence" value="ECO:0000318"/>
    <property type="project" value="GO_Central"/>
</dbReference>
<evidence type="ECO:0000256" key="4">
    <source>
        <dbReference type="ARBA" id="ARBA00022490"/>
    </source>
</evidence>
<evidence type="ECO:0000256" key="5">
    <source>
        <dbReference type="ARBA" id="ARBA00022553"/>
    </source>
</evidence>
<dbReference type="RefSeq" id="XP_007666523.1">
    <property type="nucleotide sequence ID" value="XM_007668333.4"/>
</dbReference>
<evidence type="ECO:0000256" key="14">
    <source>
        <dbReference type="ARBA" id="ARBA00063292"/>
    </source>
</evidence>
<dbReference type="eggNOG" id="KOG3772">
    <property type="taxonomic scope" value="Eukaryota"/>
</dbReference>
<dbReference type="EC" id="3.1.3.48" evidence="15"/>
<keyword evidence="7 15" id="KW-0498">Mitosis</keyword>
<dbReference type="SUPFAM" id="SSF52821">
    <property type="entry name" value="Rhodanese/Cell cycle control phosphatase"/>
    <property type="match status" value="1"/>
</dbReference>
<evidence type="ECO:0000256" key="7">
    <source>
        <dbReference type="ARBA" id="ARBA00022776"/>
    </source>
</evidence>
<feature type="domain" description="Rhodanese" evidence="17">
    <location>
        <begin position="414"/>
        <end position="521"/>
    </location>
</feature>
<feature type="compositionally biased region" description="Polar residues" evidence="16">
    <location>
        <begin position="45"/>
        <end position="55"/>
    </location>
</feature>
<dbReference type="PANTHER" id="PTHR10828:SF48">
    <property type="entry name" value="M-PHASE INDUCER PHOSPHATASE 2"/>
    <property type="match status" value="1"/>
</dbReference>
<dbReference type="GeneTree" id="ENSGT00940000158524"/>
<dbReference type="GO" id="GO:0005813">
    <property type="term" value="C:centrosome"/>
    <property type="evidence" value="ECO:0007669"/>
    <property type="project" value="UniProtKB-SubCell"/>
</dbReference>
<keyword evidence="9 15" id="KW-0904">Protein phosphatase</keyword>
<dbReference type="OrthoDB" id="26523at2759"/>
<comment type="subunit">
    <text evidence="14">Interacts with MAPK14 and 14-3-3 proteins.</text>
</comment>
<dbReference type="GO" id="GO:0005737">
    <property type="term" value="C:cytoplasm"/>
    <property type="evidence" value="ECO:0000318"/>
    <property type="project" value="GO_Central"/>
</dbReference>
<dbReference type="SMART" id="SM00450">
    <property type="entry name" value="RHOD"/>
    <property type="match status" value="1"/>
</dbReference>
<dbReference type="GeneID" id="100075940"/>
<dbReference type="PANTHER" id="PTHR10828">
    <property type="entry name" value="M-PHASE INDUCER PHOSPHATASE DUAL SPECIFICITY PHOSPHATASE CDC25"/>
    <property type="match status" value="1"/>
</dbReference>
<dbReference type="GO" id="GO:0007144">
    <property type="term" value="P:female meiosis I"/>
    <property type="evidence" value="ECO:0007669"/>
    <property type="project" value="Ensembl"/>
</dbReference>
<keyword evidence="11 15" id="KW-0131">Cell cycle</keyword>
<dbReference type="Pfam" id="PF00581">
    <property type="entry name" value="Rhodanese"/>
    <property type="match status" value="1"/>
</dbReference>
<dbReference type="CTD" id="994"/>
<dbReference type="STRING" id="9258.ENSOANP00000017615"/>
<dbReference type="Ensembl" id="ENSOANT00000017618.3">
    <property type="protein sequence ID" value="ENSOANP00000017615.2"/>
    <property type="gene ID" value="ENSOANG00000011118.3"/>
</dbReference>
<keyword evidence="8 15" id="KW-0378">Hydrolase</keyword>
<evidence type="ECO:0000256" key="16">
    <source>
        <dbReference type="SAM" id="MobiDB-lite"/>
    </source>
</evidence>
<dbReference type="Bgee" id="ENSOANG00000011118">
    <property type="expression patterns" value="Expressed in fibroblast and 8 other cell types or tissues"/>
</dbReference>
<evidence type="ECO:0000313" key="19">
    <source>
        <dbReference type="Proteomes" id="UP000002279"/>
    </source>
</evidence>
<evidence type="ECO:0000256" key="8">
    <source>
        <dbReference type="ARBA" id="ARBA00022801"/>
    </source>
</evidence>
<evidence type="ECO:0000313" key="18">
    <source>
        <dbReference type="Ensembl" id="ENSOANP00000017615.2"/>
    </source>
</evidence>
<dbReference type="CDD" id="cd01530">
    <property type="entry name" value="Cdc25"/>
    <property type="match status" value="1"/>
</dbReference>
<dbReference type="Proteomes" id="UP000002279">
    <property type="component" value="Chromosome 18"/>
</dbReference>
<evidence type="ECO:0000256" key="6">
    <source>
        <dbReference type="ARBA" id="ARBA00022618"/>
    </source>
</evidence>
<feature type="region of interest" description="Disordered" evidence="16">
    <location>
        <begin position="154"/>
        <end position="173"/>
    </location>
</feature>
<dbReference type="InterPro" id="IPR036873">
    <property type="entry name" value="Rhodanese-like_dom_sf"/>
</dbReference>
<reference evidence="18" key="3">
    <citation type="submission" date="2025-09" db="UniProtKB">
        <authorList>
            <consortium name="Ensembl"/>
        </authorList>
    </citation>
    <scope>IDENTIFICATION</scope>
    <source>
        <strain evidence="18">Glennie</strain>
    </source>
</reference>
<evidence type="ECO:0000259" key="17">
    <source>
        <dbReference type="PROSITE" id="PS50206"/>
    </source>
</evidence>
<evidence type="ECO:0000256" key="11">
    <source>
        <dbReference type="ARBA" id="ARBA00023306"/>
    </source>
</evidence>
<comment type="similarity">
    <text evidence="3 15">Belongs to the MPI phosphatase family.</text>
</comment>
<evidence type="ECO:0000256" key="12">
    <source>
        <dbReference type="ARBA" id="ARBA00051341"/>
    </source>
</evidence>
<keyword evidence="4" id="KW-0963">Cytoplasm</keyword>
<reference evidence="18 19" key="1">
    <citation type="journal article" date="2008" name="Nature">
        <title>Genome analysis of the platypus reveals unique signatures of evolution.</title>
        <authorList>
            <person name="Warren W.C."/>
            <person name="Hillier L.W."/>
            <person name="Marshall Graves J.A."/>
            <person name="Birney E."/>
            <person name="Ponting C.P."/>
            <person name="Grutzner F."/>
            <person name="Belov K."/>
            <person name="Miller W."/>
            <person name="Clarke L."/>
            <person name="Chinwalla A.T."/>
            <person name="Yang S.P."/>
            <person name="Heger A."/>
            <person name="Locke D.P."/>
            <person name="Miethke P."/>
            <person name="Waters P.D."/>
            <person name="Veyrunes F."/>
            <person name="Fulton L."/>
            <person name="Fulton B."/>
            <person name="Graves T."/>
            <person name="Wallis J."/>
            <person name="Puente X.S."/>
            <person name="Lopez-Otin C."/>
            <person name="Ordonez G.R."/>
            <person name="Eichler E.E."/>
            <person name="Chen L."/>
            <person name="Cheng Z."/>
            <person name="Deakin J.E."/>
            <person name="Alsop A."/>
            <person name="Thompson K."/>
            <person name="Kirby P."/>
            <person name="Papenfuss A.T."/>
            <person name="Wakefield M.J."/>
            <person name="Olender T."/>
            <person name="Lancet D."/>
            <person name="Huttley G.A."/>
            <person name="Smit A.F."/>
            <person name="Pask A."/>
            <person name="Temple-Smith P."/>
            <person name="Batzer M.A."/>
            <person name="Walker J.A."/>
            <person name="Konkel M.K."/>
            <person name="Harris R.S."/>
            <person name="Whittington C.M."/>
            <person name="Wong E.S."/>
            <person name="Gemmell N.J."/>
            <person name="Buschiazzo E."/>
            <person name="Vargas Jentzsch I.M."/>
            <person name="Merkel A."/>
            <person name="Schmitz J."/>
            <person name="Zemann A."/>
            <person name="Churakov G."/>
            <person name="Kriegs J.O."/>
            <person name="Brosius J."/>
            <person name="Murchison E.P."/>
            <person name="Sachidanandam R."/>
            <person name="Smith C."/>
            <person name="Hannon G.J."/>
            <person name="Tsend-Ayush E."/>
            <person name="McMillan D."/>
            <person name="Attenborough R."/>
            <person name="Rens W."/>
            <person name="Ferguson-Smith M."/>
            <person name="Lefevre C.M."/>
            <person name="Sharp J.A."/>
            <person name="Nicholas K.R."/>
            <person name="Ray D.A."/>
            <person name="Kube M."/>
            <person name="Reinhardt R."/>
            <person name="Pringle T.H."/>
            <person name="Taylor J."/>
            <person name="Jones R.C."/>
            <person name="Nixon B."/>
            <person name="Dacheux J.L."/>
            <person name="Niwa H."/>
            <person name="Sekita Y."/>
            <person name="Huang X."/>
            <person name="Stark A."/>
            <person name="Kheradpour P."/>
            <person name="Kellis M."/>
            <person name="Flicek P."/>
            <person name="Chen Y."/>
            <person name="Webber C."/>
            <person name="Hardison R."/>
            <person name="Nelson J."/>
            <person name="Hallsworth-Pepin K."/>
            <person name="Delehaunty K."/>
            <person name="Markovic C."/>
            <person name="Minx P."/>
            <person name="Feng Y."/>
            <person name="Kremitzki C."/>
            <person name="Mitreva M."/>
            <person name="Glasscock J."/>
            <person name="Wylie T."/>
            <person name="Wohldmann P."/>
            <person name="Thiru P."/>
            <person name="Nhan M.N."/>
            <person name="Pohl C.S."/>
            <person name="Smith S.M."/>
            <person name="Hou S."/>
            <person name="Nefedov M."/>
            <person name="de Jong P.J."/>
            <person name="Renfree M.B."/>
            <person name="Mardis E.R."/>
            <person name="Wilson R.K."/>
        </authorList>
    </citation>
    <scope>NUCLEOTIDE SEQUENCE [LARGE SCALE GENOMIC DNA]</scope>
    <source>
        <strain evidence="18 19">Glennie</strain>
    </source>
</reference>
<protein>
    <recommendedName>
        <fullName evidence="15">M-phase inducer phosphatase</fullName>
        <ecNumber evidence="15">3.1.3.48</ecNumber>
    </recommendedName>
</protein>
<sequence length="563" mass="64442">MERRLDAMWDELSPARGVARPPRLSGLSLLPTARGLFCSPDPGPVTNSPVTNLTRNMDGLTGLGSNSETPKSRKRDLTFRNRRTFLSQESVTSESSDGGVCLDSPSQLDPQAQEEAFEKAIQESGRVIRDNKFPIRRIQSLPMRLLGSSPALKNITNARNLPPSPVDGPEHKQASLWDNKENEGFVFKMPTRPTARSRPHAVDSASRRDAFAQRPNSAPDLMFCSPERSEAEDEAASPMCLRRCSLTSILVDEGDDGFMDILEQDLKNDDDDVPFGMESLLTAPLVGKKEDLVMHSKCRRLFRSPSMPSSAIRPILKRLDRPQDRDTPIKTKRRKSITSPACEKAEEEPRARILRSKSLCHDEIENFLDNDRRELIGDYSKAYLLQTVDGRHQDLKYISSETMVAVLTDKFSNIIEKCIIVDCRYPYEFEGGHIKGAVNLPLEQDVENFLLREPIVPQKKEKRVILIFHCEFSSERGPRMCRFVREKDRATNDYPNLHYPEMYVLKGGYKEFFPQFQAFCEPQGYRPMNHEDFKEDLKRFRLKSRTWAGERSKREMYSRLKDF</sequence>